<feature type="chain" id="PRO_5046971929" description="Outer membrane protein beta-barrel domain-containing protein" evidence="1">
    <location>
        <begin position="21"/>
        <end position="148"/>
    </location>
</feature>
<proteinExistence type="predicted"/>
<dbReference type="RefSeq" id="WP_189005616.1">
    <property type="nucleotide sequence ID" value="NZ_BMOD01000020.1"/>
</dbReference>
<evidence type="ECO:0000256" key="1">
    <source>
        <dbReference type="SAM" id="SignalP"/>
    </source>
</evidence>
<evidence type="ECO:0000313" key="2">
    <source>
        <dbReference type="EMBL" id="GGJ49144.1"/>
    </source>
</evidence>
<evidence type="ECO:0008006" key="4">
    <source>
        <dbReference type="Google" id="ProtNLM"/>
    </source>
</evidence>
<sequence>MKKALVVLGLGLVLGGAAQAQTLNVGGTYFAPGGFGVNLGVAFNVTELGGNAVTARIGADVTRTAGVTGFSFNADALYNVPSDALNVYVGPSLGFVGGAGAGAFKVGAVLGANYAFDSQFGLFVEGFYNYVIGGGSFGGARLGLTYKL</sequence>
<dbReference type="EMBL" id="BMOD01000020">
    <property type="protein sequence ID" value="GGJ49144.1"/>
    <property type="molecule type" value="Genomic_DNA"/>
</dbReference>
<accession>A0ABQ2D810</accession>
<keyword evidence="1" id="KW-0732">Signal</keyword>
<name>A0ABQ2D810_9DEIO</name>
<comment type="caution">
    <text evidence="2">The sequence shown here is derived from an EMBL/GenBank/DDBJ whole genome shotgun (WGS) entry which is preliminary data.</text>
</comment>
<evidence type="ECO:0000313" key="3">
    <source>
        <dbReference type="Proteomes" id="UP000632222"/>
    </source>
</evidence>
<keyword evidence="3" id="KW-1185">Reference proteome</keyword>
<feature type="signal peptide" evidence="1">
    <location>
        <begin position="1"/>
        <end position="20"/>
    </location>
</feature>
<organism evidence="2 3">
    <name type="scientific">Deinococcus roseus</name>
    <dbReference type="NCBI Taxonomy" id="392414"/>
    <lineage>
        <taxon>Bacteria</taxon>
        <taxon>Thermotogati</taxon>
        <taxon>Deinococcota</taxon>
        <taxon>Deinococci</taxon>
        <taxon>Deinococcales</taxon>
        <taxon>Deinococcaceae</taxon>
        <taxon>Deinococcus</taxon>
    </lineage>
</organism>
<gene>
    <name evidence="2" type="ORF">GCM10008938_38950</name>
</gene>
<reference evidence="3" key="1">
    <citation type="journal article" date="2019" name="Int. J. Syst. Evol. Microbiol.">
        <title>The Global Catalogue of Microorganisms (GCM) 10K type strain sequencing project: providing services to taxonomists for standard genome sequencing and annotation.</title>
        <authorList>
            <consortium name="The Broad Institute Genomics Platform"/>
            <consortium name="The Broad Institute Genome Sequencing Center for Infectious Disease"/>
            <person name="Wu L."/>
            <person name="Ma J."/>
        </authorList>
    </citation>
    <scope>NUCLEOTIDE SEQUENCE [LARGE SCALE GENOMIC DNA]</scope>
    <source>
        <strain evidence="3">JCM 14370</strain>
    </source>
</reference>
<protein>
    <recommendedName>
        <fullName evidence="4">Outer membrane protein beta-barrel domain-containing protein</fullName>
    </recommendedName>
</protein>
<dbReference type="Proteomes" id="UP000632222">
    <property type="component" value="Unassembled WGS sequence"/>
</dbReference>